<sequence>MGRFVRRFLAAIVFTVTTVWFASSAWAAEAGTVTPLTAAGTTTSAPGTVPAYRPAAASPRLVVCRTGASLTGLARELAAECRYHEIQAAVDAVRSPGTTIYVLPGTYHEPSSLRAPKGRCASLDDATPLSYDDQRACPHLQSLISVTGQPGLQIEGVGGSVIIEGKKQVGVRAERANGFYLRGVTVRGFTEDGVSVSETDGFTLDHVTGLANGGHGLAAYTSDHGLITDCSASGNGDAGIATASAADQRGGRLSVEIRRCASYGNLIGYSGTAGDSVYVHDNTFNGNSTGAMLDSSVQAVGMPQNHAMFVANRVFGNNADFYHDCHARCPRRAVPVGTGMLLAGGDENTYASNMVYDNWRYGFAQYWIPASRRGETDPAKARDTSHGNRYVGNLTGVTPEGTAAPNGVDFWWDEQGDRNCWQSNASSRGYPRSDPASLPTCDHPSAGGPYAQQGNPAKTAVVTACAAYRPGRPVPKGCDWLATPARPAP</sequence>
<dbReference type="AlphaFoldDB" id="A0A9W6RMV0"/>
<comment type="caution">
    <text evidence="4">The sequence shown here is derived from an EMBL/GenBank/DDBJ whole genome shotgun (WGS) entry which is preliminary data.</text>
</comment>
<dbReference type="InterPro" id="IPR006626">
    <property type="entry name" value="PbH1"/>
</dbReference>
<protein>
    <recommendedName>
        <fullName evidence="3">Right handed beta helix domain-containing protein</fullName>
    </recommendedName>
</protein>
<feature type="chain" id="PRO_5040896755" description="Right handed beta helix domain-containing protein" evidence="2">
    <location>
        <begin position="28"/>
        <end position="489"/>
    </location>
</feature>
<dbReference type="InterPro" id="IPR012334">
    <property type="entry name" value="Pectin_lyas_fold"/>
</dbReference>
<dbReference type="Pfam" id="PF13229">
    <property type="entry name" value="Beta_helix"/>
    <property type="match status" value="1"/>
</dbReference>
<name>A0A9W6RMV0_9ACTN</name>
<dbReference type="InterPro" id="IPR039448">
    <property type="entry name" value="Beta_helix"/>
</dbReference>
<dbReference type="SMART" id="SM00710">
    <property type="entry name" value="PbH1"/>
    <property type="match status" value="4"/>
</dbReference>
<feature type="region of interest" description="Disordered" evidence="1">
    <location>
        <begin position="423"/>
        <end position="456"/>
    </location>
</feature>
<gene>
    <name evidence="4" type="ORF">Airi01_050020</name>
</gene>
<dbReference type="RefSeq" id="WP_285625379.1">
    <property type="nucleotide sequence ID" value="NZ_BSTJ01000006.1"/>
</dbReference>
<accession>A0A9W6RMV0</accession>
<dbReference type="EMBL" id="BSTJ01000006">
    <property type="protein sequence ID" value="GLY76735.1"/>
    <property type="molecule type" value="Genomic_DNA"/>
</dbReference>
<keyword evidence="2" id="KW-0732">Signal</keyword>
<feature type="signal peptide" evidence="2">
    <location>
        <begin position="1"/>
        <end position="27"/>
    </location>
</feature>
<evidence type="ECO:0000259" key="3">
    <source>
        <dbReference type="Pfam" id="PF13229"/>
    </source>
</evidence>
<evidence type="ECO:0000256" key="1">
    <source>
        <dbReference type="SAM" id="MobiDB-lite"/>
    </source>
</evidence>
<dbReference type="Proteomes" id="UP001165135">
    <property type="component" value="Unassembled WGS sequence"/>
</dbReference>
<dbReference type="InterPro" id="IPR011050">
    <property type="entry name" value="Pectin_lyase_fold/virulence"/>
</dbReference>
<evidence type="ECO:0000313" key="4">
    <source>
        <dbReference type="EMBL" id="GLY76735.1"/>
    </source>
</evidence>
<reference evidence="4" key="1">
    <citation type="submission" date="2023-03" db="EMBL/GenBank/DDBJ databases">
        <title>Actinoallomurus iriomotensis NBRC 103681.</title>
        <authorList>
            <person name="Ichikawa N."/>
            <person name="Sato H."/>
            <person name="Tonouchi N."/>
        </authorList>
    </citation>
    <scope>NUCLEOTIDE SEQUENCE</scope>
    <source>
        <strain evidence="4">NBRC 103681</strain>
    </source>
</reference>
<evidence type="ECO:0000313" key="5">
    <source>
        <dbReference type="Proteomes" id="UP001165135"/>
    </source>
</evidence>
<dbReference type="Gene3D" id="2.160.20.10">
    <property type="entry name" value="Single-stranded right-handed beta-helix, Pectin lyase-like"/>
    <property type="match status" value="1"/>
</dbReference>
<feature type="domain" description="Right handed beta helix" evidence="3">
    <location>
        <begin position="161"/>
        <end position="294"/>
    </location>
</feature>
<evidence type="ECO:0000256" key="2">
    <source>
        <dbReference type="SAM" id="SignalP"/>
    </source>
</evidence>
<organism evidence="4 5">
    <name type="scientific">Actinoallomurus iriomotensis</name>
    <dbReference type="NCBI Taxonomy" id="478107"/>
    <lineage>
        <taxon>Bacteria</taxon>
        <taxon>Bacillati</taxon>
        <taxon>Actinomycetota</taxon>
        <taxon>Actinomycetes</taxon>
        <taxon>Streptosporangiales</taxon>
        <taxon>Thermomonosporaceae</taxon>
        <taxon>Actinoallomurus</taxon>
    </lineage>
</organism>
<dbReference type="SUPFAM" id="SSF51126">
    <property type="entry name" value="Pectin lyase-like"/>
    <property type="match status" value="1"/>
</dbReference>
<proteinExistence type="predicted"/>